<dbReference type="AlphaFoldDB" id="A0A6C0CG59"/>
<dbReference type="EMBL" id="MN739407">
    <property type="protein sequence ID" value="QHT03142.1"/>
    <property type="molecule type" value="Genomic_DNA"/>
</dbReference>
<name>A0A6C0CG59_9ZZZZ</name>
<accession>A0A6C0CG59</accession>
<evidence type="ECO:0000313" key="1">
    <source>
        <dbReference type="EMBL" id="QHT03142.1"/>
    </source>
</evidence>
<organism evidence="1">
    <name type="scientific">viral metagenome</name>
    <dbReference type="NCBI Taxonomy" id="1070528"/>
    <lineage>
        <taxon>unclassified sequences</taxon>
        <taxon>metagenomes</taxon>
        <taxon>organismal metagenomes</taxon>
    </lineage>
</organism>
<proteinExistence type="predicted"/>
<reference evidence="1" key="1">
    <citation type="journal article" date="2020" name="Nature">
        <title>Giant virus diversity and host interactions through global metagenomics.</title>
        <authorList>
            <person name="Schulz F."/>
            <person name="Roux S."/>
            <person name="Paez-Espino D."/>
            <person name="Jungbluth S."/>
            <person name="Walsh D.A."/>
            <person name="Denef V.J."/>
            <person name="McMahon K.D."/>
            <person name="Konstantinidis K.T."/>
            <person name="Eloe-Fadrosh E.A."/>
            <person name="Kyrpides N.C."/>
            <person name="Woyke T."/>
        </authorList>
    </citation>
    <scope>NUCLEOTIDE SEQUENCE</scope>
    <source>
        <strain evidence="1">GVMAG-M-3300020728-1</strain>
    </source>
</reference>
<protein>
    <submittedName>
        <fullName evidence="1">Uncharacterized protein</fullName>
    </submittedName>
</protein>
<sequence>MPMHDRFKKRMERMGMIVDHHPIVHKYVKKTEPGITLRADRDAVKARAQEHFAAIKVAPTTPLAFARKGGEKPSLFKKSFDVAAFLKNKYSH</sequence>